<feature type="domain" description="Flagellar hook protein FlgE/F/G-like D1" evidence="11">
    <location>
        <begin position="97"/>
        <end position="160"/>
    </location>
</feature>
<dbReference type="STRING" id="1220535.IMCC14465_12960"/>
<dbReference type="GO" id="GO:0071978">
    <property type="term" value="P:bacterial-type flagellum-dependent swarming motility"/>
    <property type="evidence" value="ECO:0007669"/>
    <property type="project" value="TreeGrafter"/>
</dbReference>
<dbReference type="SUPFAM" id="SSF117143">
    <property type="entry name" value="Flagellar hook protein flgE"/>
    <property type="match status" value="1"/>
</dbReference>
<keyword evidence="13" id="KW-1185">Reference proteome</keyword>
<dbReference type="Pfam" id="PF00460">
    <property type="entry name" value="Flg_bb_rod"/>
    <property type="match status" value="1"/>
</dbReference>
<reference evidence="12 13" key="1">
    <citation type="journal article" date="2012" name="J. Bacteriol.">
        <title>Genome Sequence of Strain IMCC14465, Isolated from the East Sea, Belonging to the PS1 Clade of Alphaproteobacteria.</title>
        <authorList>
            <person name="Yang S.J."/>
            <person name="Kang I."/>
            <person name="Cho J.C."/>
        </authorList>
    </citation>
    <scope>NUCLEOTIDE SEQUENCE [LARGE SCALE GENOMIC DNA]</scope>
    <source>
        <strain evidence="12 13">IMCC14465</strain>
    </source>
</reference>
<comment type="similarity">
    <text evidence="2 8">Belongs to the flagella basal body rod proteins family.</text>
</comment>
<dbReference type="PANTHER" id="PTHR30435">
    <property type="entry name" value="FLAGELLAR PROTEIN"/>
    <property type="match status" value="1"/>
</dbReference>
<feature type="domain" description="Flagellar basal body rod protein N-terminal" evidence="9">
    <location>
        <begin position="6"/>
        <end position="36"/>
    </location>
</feature>
<dbReference type="AlphaFoldDB" id="J9A578"/>
<dbReference type="InterPro" id="IPR020013">
    <property type="entry name" value="Flagellar_FlgE/F/G"/>
</dbReference>
<dbReference type="OrthoDB" id="9804559at2"/>
<dbReference type="InterPro" id="IPR010930">
    <property type="entry name" value="Flg_bb/hook_C_dom"/>
</dbReference>
<proteinExistence type="inferred from homology"/>
<comment type="subcellular location">
    <subcellularLocation>
        <location evidence="1 8">Bacterial flagellum basal body</location>
    </subcellularLocation>
</comment>
<dbReference type="InterPro" id="IPR037925">
    <property type="entry name" value="FlgE/F/G-like"/>
</dbReference>
<dbReference type="InterPro" id="IPR012834">
    <property type="entry name" value="FlgG_G_neg"/>
</dbReference>
<feature type="domain" description="Flagellar basal-body/hook protein C-terminal" evidence="10">
    <location>
        <begin position="216"/>
        <end position="260"/>
    </location>
</feature>
<evidence type="ECO:0000259" key="11">
    <source>
        <dbReference type="Pfam" id="PF22692"/>
    </source>
</evidence>
<keyword evidence="4 8" id="KW-0975">Bacterial flagellum</keyword>
<evidence type="ECO:0000256" key="5">
    <source>
        <dbReference type="ARBA" id="ARBA00025933"/>
    </source>
</evidence>
<evidence type="ECO:0000256" key="6">
    <source>
        <dbReference type="ARBA" id="ARBA00032912"/>
    </source>
</evidence>
<dbReference type="PANTHER" id="PTHR30435:SF19">
    <property type="entry name" value="FLAGELLAR BASAL-BODY ROD PROTEIN FLGG"/>
    <property type="match status" value="1"/>
</dbReference>
<dbReference type="Pfam" id="PF22692">
    <property type="entry name" value="LlgE_F_G_D1"/>
    <property type="match status" value="1"/>
</dbReference>
<evidence type="ECO:0000256" key="3">
    <source>
        <dbReference type="ARBA" id="ARBA00017948"/>
    </source>
</evidence>
<dbReference type="InterPro" id="IPR001444">
    <property type="entry name" value="Flag_bb_rod_N"/>
</dbReference>
<evidence type="ECO:0000256" key="4">
    <source>
        <dbReference type="ARBA" id="ARBA00023143"/>
    </source>
</evidence>
<evidence type="ECO:0000256" key="2">
    <source>
        <dbReference type="ARBA" id="ARBA00009677"/>
    </source>
</evidence>
<dbReference type="PROSITE" id="PS00588">
    <property type="entry name" value="FLAGELLA_BB_ROD"/>
    <property type="match status" value="1"/>
</dbReference>
<dbReference type="EMBL" id="ALYF01000003">
    <property type="protein sequence ID" value="EJW21500.1"/>
    <property type="molecule type" value="Genomic_DNA"/>
</dbReference>
<accession>J9A578</accession>
<evidence type="ECO:0000259" key="10">
    <source>
        <dbReference type="Pfam" id="PF06429"/>
    </source>
</evidence>
<evidence type="ECO:0000313" key="13">
    <source>
        <dbReference type="Proteomes" id="UP000004836"/>
    </source>
</evidence>
<comment type="subunit">
    <text evidence="5 8">The basal body constitutes a major portion of the flagellar organelle and consists of four rings (L,P,S, and M) mounted on a central rod. The rod consists of about 26 subunits of FlgG in the distal portion, and FlgB, FlgC and FlgF are thought to build up the proximal portion of the rod with about 6 subunits each.</text>
</comment>
<organism evidence="12 13">
    <name type="scientific">alpha proteobacterium IMCC14465</name>
    <dbReference type="NCBI Taxonomy" id="1220535"/>
    <lineage>
        <taxon>Bacteria</taxon>
        <taxon>Pseudomonadati</taxon>
        <taxon>Pseudomonadota</taxon>
        <taxon>Alphaproteobacteria</taxon>
        <taxon>PS1 clade</taxon>
    </lineage>
</organism>
<protein>
    <recommendedName>
        <fullName evidence="3 7">Flagellar basal-body rod protein FlgG</fullName>
    </recommendedName>
    <alternativeName>
        <fullName evidence="6 8">Distal rod protein</fullName>
    </alternativeName>
</protein>
<dbReference type="InterPro" id="IPR019776">
    <property type="entry name" value="Flagellar_basal_body_rod_CS"/>
</dbReference>
<dbReference type="Pfam" id="PF06429">
    <property type="entry name" value="Flg_bbr_C"/>
    <property type="match status" value="1"/>
</dbReference>
<evidence type="ECO:0000256" key="7">
    <source>
        <dbReference type="NCBIfam" id="TIGR02488"/>
    </source>
</evidence>
<dbReference type="eggNOG" id="COG4786">
    <property type="taxonomic scope" value="Bacteria"/>
</dbReference>
<dbReference type="NCBIfam" id="TIGR03506">
    <property type="entry name" value="FlgEFG_subfam"/>
    <property type="match status" value="2"/>
</dbReference>
<dbReference type="InterPro" id="IPR053967">
    <property type="entry name" value="LlgE_F_G-like_D1"/>
</dbReference>
<dbReference type="NCBIfam" id="TIGR02488">
    <property type="entry name" value="flgG_G_neg"/>
    <property type="match status" value="1"/>
</dbReference>
<sequence length="262" mass="28102">MTANAMHVAKSGLNAQQIRMQVIANNLSNVNTTGFKKDRANFETLLYQVRRYAGDLTSENTRLNSSYAIGTGVKIVNTEKMHSQGSLMMTDNALDLAVEGSGFFQVLLPDDRIAYTRNGAFSRNAEGTLVTSSGYVVQPEIQIPDEATSISVSSNGTVSVTVPGQVGAQEVGQLTLADFSNLSGLQPIGQNFLVETEASGAPILSNPLEQGFGKLVQGALESSNVNVVQELVDMIETQRAYEVSSKAITSVDDMLRFISNNL</sequence>
<evidence type="ECO:0000259" key="9">
    <source>
        <dbReference type="Pfam" id="PF00460"/>
    </source>
</evidence>
<evidence type="ECO:0000256" key="8">
    <source>
        <dbReference type="RuleBase" id="RU362116"/>
    </source>
</evidence>
<dbReference type="GO" id="GO:0009426">
    <property type="term" value="C:bacterial-type flagellum basal body, distal rod"/>
    <property type="evidence" value="ECO:0007669"/>
    <property type="project" value="UniProtKB-UniRule"/>
</dbReference>
<evidence type="ECO:0000313" key="12">
    <source>
        <dbReference type="EMBL" id="EJW21500.1"/>
    </source>
</evidence>
<dbReference type="Proteomes" id="UP000004836">
    <property type="component" value="Unassembled WGS sequence"/>
</dbReference>
<evidence type="ECO:0000256" key="1">
    <source>
        <dbReference type="ARBA" id="ARBA00004117"/>
    </source>
</evidence>
<gene>
    <name evidence="12" type="ORF">IMCC14465_12960</name>
</gene>
<comment type="caution">
    <text evidence="12">The sequence shown here is derived from an EMBL/GenBank/DDBJ whole genome shotgun (WGS) entry which is preliminary data.</text>
</comment>
<dbReference type="PATRIC" id="fig|1220535.3.peg.1288"/>
<name>J9A578_9PROT</name>